<dbReference type="PANTHER" id="PTHR15239:SF6">
    <property type="entry name" value="RIBOSOME QUALITY CONTROL COMPLEX SUBUNIT NEMF"/>
    <property type="match status" value="1"/>
</dbReference>
<comment type="subunit">
    <text evidence="5">Associates with stalled 50S ribosomal subunits. Binds to RqcP.</text>
</comment>
<name>F6DMA7_DESRL</name>
<dbReference type="InterPro" id="IPR010979">
    <property type="entry name" value="Ribosomal_uS13-like_H2TH"/>
</dbReference>
<evidence type="ECO:0000256" key="3">
    <source>
        <dbReference type="ARBA" id="ARBA00022884"/>
    </source>
</evidence>
<proteinExistence type="inferred from homology"/>
<feature type="region of interest" description="Disordered" evidence="6">
    <location>
        <begin position="158"/>
        <end position="177"/>
    </location>
</feature>
<dbReference type="STRING" id="696281.Desru_2331"/>
<dbReference type="Pfam" id="PF05833">
    <property type="entry name" value="NFACT_N"/>
    <property type="match status" value="1"/>
</dbReference>
<dbReference type="OrthoDB" id="9766163at2"/>
<dbReference type="Pfam" id="PF05670">
    <property type="entry name" value="NFACT-R_1"/>
    <property type="match status" value="1"/>
</dbReference>
<dbReference type="GO" id="GO:1990112">
    <property type="term" value="C:RQC complex"/>
    <property type="evidence" value="ECO:0007669"/>
    <property type="project" value="TreeGrafter"/>
</dbReference>
<dbReference type="KEGG" id="dru:Desru_2331"/>
<keyword evidence="3 5" id="KW-0694">RNA-binding</keyword>
<dbReference type="EMBL" id="CP002780">
    <property type="protein sequence ID" value="AEG60574.1"/>
    <property type="molecule type" value="Genomic_DNA"/>
</dbReference>
<evidence type="ECO:0000313" key="8">
    <source>
        <dbReference type="EMBL" id="AEG60574.1"/>
    </source>
</evidence>
<dbReference type="GO" id="GO:0043023">
    <property type="term" value="F:ribosomal large subunit binding"/>
    <property type="evidence" value="ECO:0007669"/>
    <property type="project" value="UniProtKB-UniRule"/>
</dbReference>
<dbReference type="AlphaFoldDB" id="F6DMA7"/>
<comment type="similarity">
    <text evidence="5">Belongs to the NEMF family.</text>
</comment>
<gene>
    <name evidence="5" type="primary">rqcH</name>
    <name evidence="8" type="ordered locus">Desru_2331</name>
</gene>
<dbReference type="InterPro" id="IPR008532">
    <property type="entry name" value="NFACT_RNA-bd"/>
</dbReference>
<protein>
    <recommendedName>
        <fullName evidence="5">Rqc2 homolog RqcH</fullName>
        <shortName evidence="5">RqcH</shortName>
    </recommendedName>
</protein>
<evidence type="ECO:0000313" key="9">
    <source>
        <dbReference type="Proteomes" id="UP000009234"/>
    </source>
</evidence>
<evidence type="ECO:0000256" key="1">
    <source>
        <dbReference type="ARBA" id="ARBA00022555"/>
    </source>
</evidence>
<evidence type="ECO:0000259" key="7">
    <source>
        <dbReference type="Pfam" id="PF05670"/>
    </source>
</evidence>
<dbReference type="SUPFAM" id="SSF46946">
    <property type="entry name" value="S13-like H2TH domain"/>
    <property type="match status" value="1"/>
</dbReference>
<reference evidence="8 9" key="2">
    <citation type="journal article" date="2012" name="Stand. Genomic Sci.">
        <title>Complete genome sequence of the sulfate-reducing firmicute Desulfotomaculum ruminis type strain (DL(T)).</title>
        <authorList>
            <person name="Spring S."/>
            <person name="Visser M."/>
            <person name="Lu M."/>
            <person name="Copeland A."/>
            <person name="Lapidus A."/>
            <person name="Lucas S."/>
            <person name="Cheng J.F."/>
            <person name="Han C."/>
            <person name="Tapia R."/>
            <person name="Goodwin L.A."/>
            <person name="Pitluck S."/>
            <person name="Ivanova N."/>
            <person name="Land M."/>
            <person name="Hauser L."/>
            <person name="Larimer F."/>
            <person name="Rohde M."/>
            <person name="Goker M."/>
            <person name="Detter J.C."/>
            <person name="Kyrpides N.C."/>
            <person name="Woyke T."/>
            <person name="Schaap P.J."/>
            <person name="Plugge C.M."/>
            <person name="Muyzer G."/>
            <person name="Kuever J."/>
            <person name="Pereira I.A."/>
            <person name="Parshina S.N."/>
            <person name="Bernier-Latmani R."/>
            <person name="Stams A.J."/>
            <person name="Klenk H.P."/>
        </authorList>
    </citation>
    <scope>NUCLEOTIDE SEQUENCE [LARGE SCALE GENOMIC DNA]</scope>
    <source>
        <strain evidence="9">ATCC 23193 / DSM 2154 / NCIB 8452 / DL</strain>
    </source>
</reference>
<feature type="domain" description="NFACT RNA-binding" evidence="7">
    <location>
        <begin position="470"/>
        <end position="565"/>
    </location>
</feature>
<keyword evidence="2 5" id="KW-0699">rRNA-binding</keyword>
<sequence length="592" mass="66996">MAFDGLVMAAVASELAGKIVGGRLEKIHQPGPSELVLVIHTRDWGKQRLLISAEARDARVHLTDGAYVNPLAPPVFCMVLRKHLEGGRIRSVEQVGLERVLKLSFDSRDELGRPGSKLLFCEVMGKHSNVLLVDPGSNTIVDGIHRYSHSVSRYREVLPNRPYLPPPEQGKKDPRQLSEEQFRSVILNSDLGSTLTEVLLQNIAGIGPQTCRELVVRAGLPQDYQLEYCGEYELNQLWAQLQKLRQTLEQGTFAPTLLLDRRGQPLDFAALDLSHLPAFRRESGEMNRLLDRYYGNLKQRRVMESRRQSLLQITRREIARFKKKLALYQKSLAAAEKGDDYRLFGELLTANLYRLEQGSEARVENFYHPENQELLVPLDPTLTPGENAQAYFKKYLKAKNTREAVLAHLELAQAEVSYLEAVEIAVSQALDPEDLQEIRTELEEQAYLKARTQQGQKKSKKEQGRSTPLSFVSSEGLTILVGKNNKQNDYLTLKLAGDEDIWLHTKDIPGSHVIIRLDRHPEVPEQTLLEAASLAAWFSKARQSGKVPVDYTRRRHVRKPKGAKPGMVIYDNQRTLMAAPNEELVERLMPAD</sequence>
<dbReference type="GO" id="GO:0072344">
    <property type="term" value="P:rescue of stalled ribosome"/>
    <property type="evidence" value="ECO:0007669"/>
    <property type="project" value="UniProtKB-UniRule"/>
</dbReference>
<comment type="function">
    <text evidence="5">Key component of the ribosome quality control system (RQC), a ribosome-associated complex that mediates the extraction of incompletely synthesized nascent chains from stalled ribosomes and their subsequent degradation. RqcH recruits Ala-charged tRNA, and with RqcP directs the elongation of stalled nascent chains on 50S ribosomal subunits, leading to non-templated C-terminal alanine extensions (Ala tail). The Ala tail promotes nascent chain degradation. May add between 1 and at least 8 Ala residues. Binds to stalled 50S ribosomal subunits.</text>
</comment>
<keyword evidence="4 5" id="KW-0648">Protein biosynthesis</keyword>
<accession>F6DMA7</accession>
<dbReference type="HOGENOM" id="CLU_022481_2_1_9"/>
<dbReference type="InterPro" id="IPR043682">
    <property type="entry name" value="RqcH_bacterial"/>
</dbReference>
<dbReference type="RefSeq" id="WP_013842330.1">
    <property type="nucleotide sequence ID" value="NC_015589.1"/>
</dbReference>
<evidence type="ECO:0000256" key="6">
    <source>
        <dbReference type="SAM" id="MobiDB-lite"/>
    </source>
</evidence>
<keyword evidence="9" id="KW-1185">Reference proteome</keyword>
<evidence type="ECO:0000256" key="4">
    <source>
        <dbReference type="ARBA" id="ARBA00022917"/>
    </source>
</evidence>
<reference evidence="9" key="1">
    <citation type="submission" date="2011-05" db="EMBL/GenBank/DDBJ databases">
        <title>Complete sequence of Desulfotomaculum ruminis DSM 2154.</title>
        <authorList>
            <person name="Lucas S."/>
            <person name="Copeland A."/>
            <person name="Lapidus A."/>
            <person name="Cheng J.-F."/>
            <person name="Goodwin L."/>
            <person name="Pitluck S."/>
            <person name="Lu M."/>
            <person name="Detter J.C."/>
            <person name="Han C."/>
            <person name="Tapia R."/>
            <person name="Land M."/>
            <person name="Hauser L."/>
            <person name="Kyrpides N."/>
            <person name="Ivanova N."/>
            <person name="Mikhailova N."/>
            <person name="Pagani I."/>
            <person name="Stams A.J.M."/>
            <person name="Plugge C.M."/>
            <person name="Muyzer G."/>
            <person name="Kuever J."/>
            <person name="Parshina S.N."/>
            <person name="Ivanova A.E."/>
            <person name="Nazina T.N."/>
            <person name="Brambilla E."/>
            <person name="Spring S."/>
            <person name="Klenk H.-P."/>
            <person name="Woyke T."/>
        </authorList>
    </citation>
    <scope>NUCLEOTIDE SEQUENCE [LARGE SCALE GENOMIC DNA]</scope>
    <source>
        <strain evidence="9">ATCC 23193 / DSM 2154 / NCIB 8452 / DL</strain>
    </source>
</reference>
<dbReference type="HAMAP" id="MF_00844_B">
    <property type="entry name" value="RqcH_B"/>
    <property type="match status" value="1"/>
</dbReference>
<organism evidence="8 9">
    <name type="scientific">Desulforamulus ruminis (strain ATCC 23193 / DSM 2154 / NCIMB 8452 / DL)</name>
    <name type="common">Desulfotomaculum ruminis</name>
    <dbReference type="NCBI Taxonomy" id="696281"/>
    <lineage>
        <taxon>Bacteria</taxon>
        <taxon>Bacillati</taxon>
        <taxon>Bacillota</taxon>
        <taxon>Clostridia</taxon>
        <taxon>Eubacteriales</taxon>
        <taxon>Peptococcaceae</taxon>
        <taxon>Desulforamulus</taxon>
    </lineage>
</organism>
<dbReference type="PANTHER" id="PTHR15239">
    <property type="entry name" value="NUCLEAR EXPORT MEDIATOR FACTOR NEMF"/>
    <property type="match status" value="1"/>
</dbReference>
<dbReference type="GO" id="GO:0019843">
    <property type="term" value="F:rRNA binding"/>
    <property type="evidence" value="ECO:0007669"/>
    <property type="project" value="UniProtKB-UniRule"/>
</dbReference>
<dbReference type="eggNOG" id="COG1293">
    <property type="taxonomic scope" value="Bacteria"/>
</dbReference>
<keyword evidence="1 5" id="KW-0820">tRNA-binding</keyword>
<dbReference type="GO" id="GO:0000049">
    <property type="term" value="F:tRNA binding"/>
    <property type="evidence" value="ECO:0007669"/>
    <property type="project" value="UniProtKB-UniRule"/>
</dbReference>
<evidence type="ECO:0000256" key="2">
    <source>
        <dbReference type="ARBA" id="ARBA00022730"/>
    </source>
</evidence>
<feature type="region of interest" description="Disordered" evidence="6">
    <location>
        <begin position="450"/>
        <end position="469"/>
    </location>
</feature>
<dbReference type="Gene3D" id="2.30.310.10">
    <property type="entry name" value="ibrinogen binding protein from staphylococcus aureus domain"/>
    <property type="match status" value="1"/>
</dbReference>
<dbReference type="Proteomes" id="UP000009234">
    <property type="component" value="Chromosome"/>
</dbReference>
<dbReference type="InterPro" id="IPR051608">
    <property type="entry name" value="RQC_Subunit_NEMF"/>
</dbReference>
<evidence type="ECO:0000256" key="5">
    <source>
        <dbReference type="HAMAP-Rule" id="MF_00844"/>
    </source>
</evidence>
<dbReference type="FunFam" id="2.30.310.10:FF:000004">
    <property type="entry name" value="Fibronectin-binding protein A"/>
    <property type="match status" value="1"/>
</dbReference>